<keyword evidence="3" id="KW-1185">Reference proteome</keyword>
<protein>
    <submittedName>
        <fullName evidence="2">Uncharacterized protein</fullName>
    </submittedName>
</protein>
<evidence type="ECO:0000313" key="3">
    <source>
        <dbReference type="Proteomes" id="UP000237105"/>
    </source>
</evidence>
<gene>
    <name evidence="2" type="ORF">PanWU01x14_129500</name>
</gene>
<accession>A0A2P5CRD3</accession>
<evidence type="ECO:0000256" key="1">
    <source>
        <dbReference type="SAM" id="MobiDB-lite"/>
    </source>
</evidence>
<dbReference type="Proteomes" id="UP000237105">
    <property type="component" value="Unassembled WGS sequence"/>
</dbReference>
<name>A0A2P5CRD3_PARAD</name>
<sequence>SFGCSLYLGGSMIYMKTMAATPDLVEVDTSKRRHDEGKKGVTRSKSRDIVTRLDAKVS</sequence>
<reference evidence="3" key="1">
    <citation type="submission" date="2016-06" db="EMBL/GenBank/DDBJ databases">
        <title>Parallel loss of symbiosis genes in relatives of nitrogen-fixing non-legume Parasponia.</title>
        <authorList>
            <person name="Van Velzen R."/>
            <person name="Holmer R."/>
            <person name="Bu F."/>
            <person name="Rutten L."/>
            <person name="Van Zeijl A."/>
            <person name="Liu W."/>
            <person name="Santuari L."/>
            <person name="Cao Q."/>
            <person name="Sharma T."/>
            <person name="Shen D."/>
            <person name="Roswanjaya Y."/>
            <person name="Wardhani T."/>
            <person name="Kalhor M.S."/>
            <person name="Jansen J."/>
            <person name="Van den Hoogen J."/>
            <person name="Gungor B."/>
            <person name="Hartog M."/>
            <person name="Hontelez J."/>
            <person name="Verver J."/>
            <person name="Yang W.-C."/>
            <person name="Schijlen E."/>
            <person name="Repin R."/>
            <person name="Schilthuizen M."/>
            <person name="Schranz E."/>
            <person name="Heidstra R."/>
            <person name="Miyata K."/>
            <person name="Fedorova E."/>
            <person name="Kohlen W."/>
            <person name="Bisseling T."/>
            <person name="Smit S."/>
            <person name="Geurts R."/>
        </authorList>
    </citation>
    <scope>NUCLEOTIDE SEQUENCE [LARGE SCALE GENOMIC DNA]</scope>
    <source>
        <strain evidence="3">cv. WU1-14</strain>
    </source>
</reference>
<feature type="region of interest" description="Disordered" evidence="1">
    <location>
        <begin position="28"/>
        <end position="47"/>
    </location>
</feature>
<proteinExistence type="predicted"/>
<dbReference type="EMBL" id="JXTB01000102">
    <property type="protein sequence ID" value="PON63618.1"/>
    <property type="molecule type" value="Genomic_DNA"/>
</dbReference>
<comment type="caution">
    <text evidence="2">The sequence shown here is derived from an EMBL/GenBank/DDBJ whole genome shotgun (WGS) entry which is preliminary data.</text>
</comment>
<feature type="non-terminal residue" evidence="2">
    <location>
        <position position="1"/>
    </location>
</feature>
<dbReference type="AlphaFoldDB" id="A0A2P5CRD3"/>
<evidence type="ECO:0000313" key="2">
    <source>
        <dbReference type="EMBL" id="PON63618.1"/>
    </source>
</evidence>
<organism evidence="2 3">
    <name type="scientific">Parasponia andersonii</name>
    <name type="common">Sponia andersonii</name>
    <dbReference type="NCBI Taxonomy" id="3476"/>
    <lineage>
        <taxon>Eukaryota</taxon>
        <taxon>Viridiplantae</taxon>
        <taxon>Streptophyta</taxon>
        <taxon>Embryophyta</taxon>
        <taxon>Tracheophyta</taxon>
        <taxon>Spermatophyta</taxon>
        <taxon>Magnoliopsida</taxon>
        <taxon>eudicotyledons</taxon>
        <taxon>Gunneridae</taxon>
        <taxon>Pentapetalae</taxon>
        <taxon>rosids</taxon>
        <taxon>fabids</taxon>
        <taxon>Rosales</taxon>
        <taxon>Cannabaceae</taxon>
        <taxon>Parasponia</taxon>
    </lineage>
</organism>